<keyword evidence="2" id="KW-1185">Reference proteome</keyword>
<sequence length="83" mass="8663">MDSARPVGGRPGTQLLATGETKPFTGVVRTSVTLWTRIRNAVGIATPGESQADGAVVDDATARLRPRYREDVLHSATGEAASA</sequence>
<evidence type="ECO:0000313" key="1">
    <source>
        <dbReference type="EMBL" id="MFC5973256.1"/>
    </source>
</evidence>
<comment type="caution">
    <text evidence="1">The sequence shown here is derived from an EMBL/GenBank/DDBJ whole genome shotgun (WGS) entry which is preliminary data.</text>
</comment>
<evidence type="ECO:0000313" key="2">
    <source>
        <dbReference type="Proteomes" id="UP001596099"/>
    </source>
</evidence>
<dbReference type="AlphaFoldDB" id="A0ABD5RRM4"/>
<dbReference type="RefSeq" id="WP_247417572.1">
    <property type="nucleotide sequence ID" value="NZ_JALLGW010000001.1"/>
</dbReference>
<accession>A0ABD5RRM4</accession>
<gene>
    <name evidence="1" type="ORF">ACFPYI_18145</name>
</gene>
<name>A0ABD5RRM4_9EURY</name>
<organism evidence="1 2">
    <name type="scientific">Halomarina salina</name>
    <dbReference type="NCBI Taxonomy" id="1872699"/>
    <lineage>
        <taxon>Archaea</taxon>
        <taxon>Methanobacteriati</taxon>
        <taxon>Methanobacteriota</taxon>
        <taxon>Stenosarchaea group</taxon>
        <taxon>Halobacteria</taxon>
        <taxon>Halobacteriales</taxon>
        <taxon>Natronomonadaceae</taxon>
        <taxon>Halomarina</taxon>
    </lineage>
</organism>
<dbReference type="Proteomes" id="UP001596099">
    <property type="component" value="Unassembled WGS sequence"/>
</dbReference>
<protein>
    <submittedName>
        <fullName evidence="1">Uncharacterized protein</fullName>
    </submittedName>
</protein>
<dbReference type="EMBL" id="JBHSQH010000001">
    <property type="protein sequence ID" value="MFC5973256.1"/>
    <property type="molecule type" value="Genomic_DNA"/>
</dbReference>
<reference evidence="1 2" key="1">
    <citation type="journal article" date="2019" name="Int. J. Syst. Evol. Microbiol.">
        <title>The Global Catalogue of Microorganisms (GCM) 10K type strain sequencing project: providing services to taxonomists for standard genome sequencing and annotation.</title>
        <authorList>
            <consortium name="The Broad Institute Genomics Platform"/>
            <consortium name="The Broad Institute Genome Sequencing Center for Infectious Disease"/>
            <person name="Wu L."/>
            <person name="Ma J."/>
        </authorList>
    </citation>
    <scope>NUCLEOTIDE SEQUENCE [LARGE SCALE GENOMIC DNA]</scope>
    <source>
        <strain evidence="1 2">CGMCC 1.12543</strain>
    </source>
</reference>
<proteinExistence type="predicted"/>